<sequence length="229" mass="26883">MTKRRSFSTSFSPMKMEIKEENVGNDYLMAKGRLKGALKQLTERSSDEDSDSSEDGQSKRRKSYKKKRSETVPTPYHHTYVMKLYDRSVDLARFEEDTPLYPLCRAWMENQPKNPQRIIKRRNSSPEPTDSTWDSSGVDVKRLPPPSIPFETRVPSPLPEQLLQSKDNINLNYDECPPVDKNILIRNHLQRWVKVKKKWIAAAENNEERYAYSFNILQNIYNKAQDHME</sequence>
<dbReference type="Proteomes" id="UP000019118">
    <property type="component" value="Unassembled WGS sequence"/>
</dbReference>
<feature type="region of interest" description="Disordered" evidence="1">
    <location>
        <begin position="39"/>
        <end position="71"/>
    </location>
</feature>
<evidence type="ECO:0000256" key="1">
    <source>
        <dbReference type="SAM" id="MobiDB-lite"/>
    </source>
</evidence>
<organism evidence="2">
    <name type="scientific">Dendroctonus ponderosae</name>
    <name type="common">Mountain pine beetle</name>
    <dbReference type="NCBI Taxonomy" id="77166"/>
    <lineage>
        <taxon>Eukaryota</taxon>
        <taxon>Metazoa</taxon>
        <taxon>Ecdysozoa</taxon>
        <taxon>Arthropoda</taxon>
        <taxon>Hexapoda</taxon>
        <taxon>Insecta</taxon>
        <taxon>Pterygota</taxon>
        <taxon>Neoptera</taxon>
        <taxon>Endopterygota</taxon>
        <taxon>Coleoptera</taxon>
        <taxon>Polyphaga</taxon>
        <taxon>Cucujiformia</taxon>
        <taxon>Curculionidae</taxon>
        <taxon>Scolytinae</taxon>
        <taxon>Dendroctonus</taxon>
    </lineage>
</organism>
<dbReference type="KEGG" id="dpa:109538317"/>
<gene>
    <name evidence="5" type="primary">109538317</name>
    <name evidence="4" type="ORF">D910_08350</name>
    <name evidence="3" type="ORF">YQE_07013</name>
</gene>
<dbReference type="EMBL" id="KB740975">
    <property type="protein sequence ID" value="ENN76563.1"/>
    <property type="molecule type" value="Genomic_DNA"/>
</dbReference>
<dbReference type="HOGENOM" id="CLU_090128_0_0_1"/>
<dbReference type="EMBL" id="KB632267">
    <property type="protein sequence ID" value="ERL91008.1"/>
    <property type="molecule type" value="Genomic_DNA"/>
</dbReference>
<dbReference type="Pfam" id="PF15306">
    <property type="entry name" value="LIN37"/>
    <property type="match status" value="1"/>
</dbReference>
<dbReference type="OrthoDB" id="6287771at2759"/>
<dbReference type="STRING" id="77166.J3JTN3"/>
<dbReference type="Proteomes" id="UP000030742">
    <property type="component" value="Unassembled WGS sequence"/>
</dbReference>
<protein>
    <submittedName>
        <fullName evidence="2 5">Uncharacterized protein</fullName>
    </submittedName>
</protein>
<feature type="region of interest" description="Disordered" evidence="1">
    <location>
        <begin position="114"/>
        <end position="155"/>
    </location>
</feature>
<reference evidence="5" key="3">
    <citation type="submission" date="2024-08" db="UniProtKB">
        <authorList>
            <consortium name="EnsemblMetazoa"/>
        </authorList>
    </citation>
    <scope>IDENTIFICATION</scope>
</reference>
<proteinExistence type="evidence at transcript level"/>
<reference evidence="2" key="1">
    <citation type="journal article" date="2012" name="Insect Biochem. Mol. Biol.">
        <title>Transcriptome and full-length cDNA resources for the mountain pine beetle, Dendroctonus ponderosae Hopkins, a major insect pest of pine forests.</title>
        <authorList>
            <person name="Keeling C.I."/>
            <person name="Henderson H."/>
            <person name="Li M."/>
            <person name="Yuen M."/>
            <person name="Clark E.L."/>
            <person name="Fraser J.D."/>
            <person name="Huber D.P."/>
            <person name="Liao N.Y."/>
            <person name="Roderick Docking T."/>
            <person name="Birol I."/>
            <person name="Chan S.K."/>
            <person name="Taylor G.A."/>
            <person name="Palmquist D."/>
            <person name="Jones S.J."/>
            <person name="Bohlmann J."/>
        </authorList>
    </citation>
    <scope>NUCLEOTIDE SEQUENCE</scope>
    <source>
        <tissue evidence="2">Midgut and adhering fatbody of emerged adults of both sexes 1</tissue>
    </source>
</reference>
<evidence type="ECO:0000313" key="2">
    <source>
        <dbReference type="EMBL" id="AEE61554.1"/>
    </source>
</evidence>
<name>J3JTN3_DENPD</name>
<dbReference type="GO" id="GO:0000122">
    <property type="term" value="P:negative regulation of transcription by RNA polymerase II"/>
    <property type="evidence" value="ECO:0007669"/>
    <property type="project" value="TreeGrafter"/>
</dbReference>
<reference evidence="6 7" key="2">
    <citation type="journal article" date="2013" name="Genome Biol.">
        <title>Draft genome of the mountain pine beetle, Dendroctonus ponderosae Hopkins, a major forest pest.</title>
        <authorList>
            <person name="Keeling C.I."/>
            <person name="Yuen M.M."/>
            <person name="Liao N.Y."/>
            <person name="Docking T.R."/>
            <person name="Chan S.K."/>
            <person name="Taylor G.A."/>
            <person name="Palmquist D.L."/>
            <person name="Jackman S.D."/>
            <person name="Nguyen A."/>
            <person name="Li M."/>
            <person name="Henderson H."/>
            <person name="Janes J.K."/>
            <person name="Zhao Y."/>
            <person name="Pandoh P."/>
            <person name="Moore R."/>
            <person name="Sperling F.A."/>
            <person name="Huber D.P."/>
            <person name="Birol I."/>
            <person name="Jones S.J."/>
            <person name="Bohlmann J."/>
        </authorList>
    </citation>
    <scope>NUCLEOTIDE SEQUENCE</scope>
</reference>
<dbReference type="GO" id="GO:0017053">
    <property type="term" value="C:transcription repressor complex"/>
    <property type="evidence" value="ECO:0007669"/>
    <property type="project" value="InterPro"/>
</dbReference>
<dbReference type="InterPro" id="IPR028226">
    <property type="entry name" value="LIN37"/>
</dbReference>
<dbReference type="AlphaFoldDB" id="J3JTN3"/>
<accession>J3JTN3</accession>
<evidence type="ECO:0000313" key="4">
    <source>
        <dbReference type="EMBL" id="ERL91008.1"/>
    </source>
</evidence>
<evidence type="ECO:0000313" key="5">
    <source>
        <dbReference type="EnsemblMetazoa" id="XP_019761056.1"/>
    </source>
</evidence>
<dbReference type="PANTHER" id="PTHR31336:SF3">
    <property type="entry name" value="PROTEIN LIN-37 HOMOLOG"/>
    <property type="match status" value="1"/>
</dbReference>
<dbReference type="PANTHER" id="PTHR31336">
    <property type="entry name" value="LIN37 HOMOLOG"/>
    <property type="match status" value="1"/>
</dbReference>
<feature type="compositionally biased region" description="Basic residues" evidence="1">
    <location>
        <begin position="59"/>
        <end position="68"/>
    </location>
</feature>
<evidence type="ECO:0000313" key="7">
    <source>
        <dbReference type="Proteomes" id="UP000030742"/>
    </source>
</evidence>
<keyword evidence="6" id="KW-1185">Reference proteome</keyword>
<evidence type="ECO:0000313" key="6">
    <source>
        <dbReference type="Proteomes" id="UP000019118"/>
    </source>
</evidence>
<dbReference type="OMA" id="CSKDNIN"/>
<dbReference type="EnsemblMetazoa" id="XM_019905497.1">
    <property type="protein sequence ID" value="XP_019761056.1"/>
    <property type="gene ID" value="LOC109538317"/>
</dbReference>
<feature type="compositionally biased region" description="Polar residues" evidence="1">
    <location>
        <begin position="125"/>
        <end position="135"/>
    </location>
</feature>
<dbReference type="EMBL" id="BT126590">
    <property type="protein sequence ID" value="AEE61554.1"/>
    <property type="molecule type" value="mRNA"/>
</dbReference>
<evidence type="ECO:0000313" key="3">
    <source>
        <dbReference type="EMBL" id="ENN76563.1"/>
    </source>
</evidence>
<dbReference type="GO" id="GO:0031523">
    <property type="term" value="C:Myb complex"/>
    <property type="evidence" value="ECO:0007669"/>
    <property type="project" value="TreeGrafter"/>
</dbReference>